<dbReference type="RefSeq" id="XP_047767419.1">
    <property type="nucleotide sequence ID" value="XM_047911456.1"/>
</dbReference>
<dbReference type="InterPro" id="IPR006620">
    <property type="entry name" value="Pro_4_hyd_alph"/>
</dbReference>
<reference evidence="7" key="1">
    <citation type="submission" date="2021-12" db="EMBL/GenBank/DDBJ databases">
        <authorList>
            <person name="Zaccaron A."/>
            <person name="Stergiopoulos I."/>
        </authorList>
    </citation>
    <scope>NUCLEOTIDE SEQUENCE</scope>
    <source>
        <strain evidence="7">Race5_Kim</strain>
    </source>
</reference>
<feature type="domain" description="Prolyl 4-hydroxylase alpha subunit" evidence="6">
    <location>
        <begin position="72"/>
        <end position="269"/>
    </location>
</feature>
<dbReference type="PANTHER" id="PTHR10869:SF242">
    <property type="entry name" value="PROLYL 4-HYDROXYLASE ALPHA SUBUNIT DOMAIN-CONTAINING PROTEIN"/>
    <property type="match status" value="1"/>
</dbReference>
<dbReference type="OMA" id="THFACER"/>
<evidence type="ECO:0000256" key="1">
    <source>
        <dbReference type="ARBA" id="ARBA00001961"/>
    </source>
</evidence>
<dbReference type="EMBL" id="CP090172">
    <property type="protein sequence ID" value="UJO23053.1"/>
    <property type="molecule type" value="Genomic_DNA"/>
</dbReference>
<dbReference type="GeneID" id="71992186"/>
<evidence type="ECO:0000256" key="5">
    <source>
        <dbReference type="ARBA" id="ARBA00023004"/>
    </source>
</evidence>
<dbReference type="GO" id="GO:0031418">
    <property type="term" value="F:L-ascorbic acid binding"/>
    <property type="evidence" value="ECO:0007669"/>
    <property type="project" value="InterPro"/>
</dbReference>
<gene>
    <name evidence="7" type="ORF">CLAFUR5_12308</name>
</gene>
<dbReference type="Gene3D" id="2.60.120.620">
    <property type="entry name" value="q2cbj1_9rhob like domain"/>
    <property type="match status" value="1"/>
</dbReference>
<keyword evidence="8" id="KW-1185">Reference proteome</keyword>
<evidence type="ECO:0000313" key="7">
    <source>
        <dbReference type="EMBL" id="UJO23053.1"/>
    </source>
</evidence>
<accession>A0A9Q8PIF2</accession>
<keyword evidence="3" id="KW-0223">Dioxygenase</keyword>
<name>A0A9Q8PIF2_PASFU</name>
<comment type="cofactor">
    <cofactor evidence="1">
        <name>L-ascorbate</name>
        <dbReference type="ChEBI" id="CHEBI:38290"/>
    </cofactor>
</comment>
<dbReference type="AlphaFoldDB" id="A0A9Q8PIF2"/>
<dbReference type="InterPro" id="IPR045054">
    <property type="entry name" value="P4HA-like"/>
</dbReference>
<organism evidence="7 8">
    <name type="scientific">Passalora fulva</name>
    <name type="common">Tomato leaf mold</name>
    <name type="synonym">Cladosporium fulvum</name>
    <dbReference type="NCBI Taxonomy" id="5499"/>
    <lineage>
        <taxon>Eukaryota</taxon>
        <taxon>Fungi</taxon>
        <taxon>Dikarya</taxon>
        <taxon>Ascomycota</taxon>
        <taxon>Pezizomycotina</taxon>
        <taxon>Dothideomycetes</taxon>
        <taxon>Dothideomycetidae</taxon>
        <taxon>Mycosphaerellales</taxon>
        <taxon>Mycosphaerellaceae</taxon>
        <taxon>Fulvia</taxon>
    </lineage>
</organism>
<evidence type="ECO:0000256" key="2">
    <source>
        <dbReference type="ARBA" id="ARBA00022723"/>
    </source>
</evidence>
<dbReference type="OrthoDB" id="420380at2759"/>
<sequence>MAPRQDPASKTQERELSDPDSLRLKSIFAFASAILLRPEPFETIVPKWELRYTQPFVCKGAPYIVRTISCDPLIQHLENFISPAERKWLLSKSKNLSQPSEVRRKIGEWITSPHKTSTTAYFPKDDPVARCISERAAQFQGYESIDDVDRLQVTSYVSTQEVKAHYDWYGALEKVEPHDCKTTFFGILDADCEDCGTNFPKIKMTWARQDRKWCRLVDCDSSSLTVLPTPGSAVFWRNLHTNGSGYVRTLHAGMPWSRGEKVGLNIWTKQRFDVGLS</sequence>
<dbReference type="KEGG" id="ffu:CLAFUR5_12308"/>
<keyword evidence="4" id="KW-0560">Oxidoreductase</keyword>
<dbReference type="GO" id="GO:0005783">
    <property type="term" value="C:endoplasmic reticulum"/>
    <property type="evidence" value="ECO:0007669"/>
    <property type="project" value="TreeGrafter"/>
</dbReference>
<evidence type="ECO:0000256" key="3">
    <source>
        <dbReference type="ARBA" id="ARBA00022964"/>
    </source>
</evidence>
<dbReference type="PANTHER" id="PTHR10869">
    <property type="entry name" value="PROLYL 4-HYDROXYLASE ALPHA SUBUNIT"/>
    <property type="match status" value="1"/>
</dbReference>
<dbReference type="GO" id="GO:0004656">
    <property type="term" value="F:procollagen-proline 4-dioxygenase activity"/>
    <property type="evidence" value="ECO:0007669"/>
    <property type="project" value="TreeGrafter"/>
</dbReference>
<reference evidence="7" key="2">
    <citation type="journal article" date="2022" name="Microb. Genom.">
        <title>A chromosome-scale genome assembly of the tomato pathogen Cladosporium fulvum reveals a compartmentalized genome architecture and the presence of a dispensable chromosome.</title>
        <authorList>
            <person name="Zaccaron A.Z."/>
            <person name="Chen L.H."/>
            <person name="Samaras A."/>
            <person name="Stergiopoulos I."/>
        </authorList>
    </citation>
    <scope>NUCLEOTIDE SEQUENCE</scope>
    <source>
        <strain evidence="7">Race5_Kim</strain>
    </source>
</reference>
<keyword evidence="2" id="KW-0479">Metal-binding</keyword>
<dbReference type="Proteomes" id="UP000756132">
    <property type="component" value="Chromosome 10"/>
</dbReference>
<keyword evidence="5" id="KW-0408">Iron</keyword>
<evidence type="ECO:0000259" key="6">
    <source>
        <dbReference type="SMART" id="SM00702"/>
    </source>
</evidence>
<evidence type="ECO:0000256" key="4">
    <source>
        <dbReference type="ARBA" id="ARBA00023002"/>
    </source>
</evidence>
<evidence type="ECO:0000313" key="8">
    <source>
        <dbReference type="Proteomes" id="UP000756132"/>
    </source>
</evidence>
<proteinExistence type="predicted"/>
<dbReference type="GO" id="GO:0005506">
    <property type="term" value="F:iron ion binding"/>
    <property type="evidence" value="ECO:0007669"/>
    <property type="project" value="InterPro"/>
</dbReference>
<protein>
    <recommendedName>
        <fullName evidence="6">Prolyl 4-hydroxylase alpha subunit domain-containing protein</fullName>
    </recommendedName>
</protein>
<dbReference type="SMART" id="SM00702">
    <property type="entry name" value="P4Hc"/>
    <property type="match status" value="1"/>
</dbReference>